<organism evidence="2 3">
    <name type="scientific">Flavobacterium taihuense</name>
    <dbReference type="NCBI Taxonomy" id="2857508"/>
    <lineage>
        <taxon>Bacteria</taxon>
        <taxon>Pseudomonadati</taxon>
        <taxon>Bacteroidota</taxon>
        <taxon>Flavobacteriia</taxon>
        <taxon>Flavobacteriales</taxon>
        <taxon>Flavobacteriaceae</taxon>
        <taxon>Flavobacterium</taxon>
    </lineage>
</organism>
<reference evidence="2 3" key="1">
    <citation type="submission" date="2021-07" db="EMBL/GenBank/DDBJ databases">
        <title>Flavobacterium sp. nov. isolated from sediment on the Taihu Lake.</title>
        <authorList>
            <person name="Qu J.-H."/>
        </authorList>
    </citation>
    <scope>NUCLEOTIDE SEQUENCE [LARGE SCALE GENOMIC DNA]</scope>
    <source>
        <strain evidence="2 3">NAS39</strain>
    </source>
</reference>
<feature type="domain" description="VOC" evidence="1">
    <location>
        <begin position="9"/>
        <end position="134"/>
    </location>
</feature>
<name>A0ABS6Y067_9FLAO</name>
<dbReference type="EMBL" id="JAHWYN010000012">
    <property type="protein sequence ID" value="MBW4361519.1"/>
    <property type="molecule type" value="Genomic_DNA"/>
</dbReference>
<accession>A0ABS6Y067</accession>
<comment type="caution">
    <text evidence="2">The sequence shown here is derived from an EMBL/GenBank/DDBJ whole genome shotgun (WGS) entry which is preliminary data.</text>
</comment>
<dbReference type="CDD" id="cd07246">
    <property type="entry name" value="VOC_like"/>
    <property type="match status" value="1"/>
</dbReference>
<dbReference type="Pfam" id="PF00903">
    <property type="entry name" value="Glyoxalase"/>
    <property type="match status" value="1"/>
</dbReference>
<keyword evidence="3" id="KW-1185">Reference proteome</keyword>
<gene>
    <name evidence="2" type="ORF">KZH69_13580</name>
</gene>
<dbReference type="InterPro" id="IPR004360">
    <property type="entry name" value="Glyas_Fos-R_dOase_dom"/>
</dbReference>
<dbReference type="PANTHER" id="PTHR34109:SF1">
    <property type="entry name" value="VOC DOMAIN-CONTAINING PROTEIN"/>
    <property type="match status" value="1"/>
</dbReference>
<evidence type="ECO:0000313" key="2">
    <source>
        <dbReference type="EMBL" id="MBW4361519.1"/>
    </source>
</evidence>
<protein>
    <submittedName>
        <fullName evidence="2">VOC family protein</fullName>
    </submittedName>
</protein>
<evidence type="ECO:0000259" key="1">
    <source>
        <dbReference type="PROSITE" id="PS51819"/>
    </source>
</evidence>
<evidence type="ECO:0000313" key="3">
    <source>
        <dbReference type="Proteomes" id="UP000812031"/>
    </source>
</evidence>
<dbReference type="PANTHER" id="PTHR34109">
    <property type="entry name" value="BNAUNNG04460D PROTEIN-RELATED"/>
    <property type="match status" value="1"/>
</dbReference>
<dbReference type="PROSITE" id="PS51819">
    <property type="entry name" value="VOC"/>
    <property type="match status" value="1"/>
</dbReference>
<proteinExistence type="predicted"/>
<dbReference type="RefSeq" id="WP_219318021.1">
    <property type="nucleotide sequence ID" value="NZ_JAHWYN010000012.1"/>
</dbReference>
<sequence>MQTSHIYPGAHSLNAYITINGCSDAIEFYKKAFGAIEKGRLLMPDGKIGHAEIEIEGSLLMMADENIDWGNKSPLTIGGNPMSFGLYVKDADAVFQQALDSGAILVMAIEDMFYGDRVGQVMDPFGYKWMISTHKEDVSFEETKKRFDNMMSVQ</sequence>
<dbReference type="Proteomes" id="UP000812031">
    <property type="component" value="Unassembled WGS sequence"/>
</dbReference>
<dbReference type="InterPro" id="IPR037523">
    <property type="entry name" value="VOC_core"/>
</dbReference>